<protein>
    <submittedName>
        <fullName evidence="1">Uncharacterized protein</fullName>
    </submittedName>
</protein>
<proteinExistence type="predicted"/>
<dbReference type="OrthoDB" id="341587at2759"/>
<organism evidence="1 2">
    <name type="scientific">Albugo candida</name>
    <dbReference type="NCBI Taxonomy" id="65357"/>
    <lineage>
        <taxon>Eukaryota</taxon>
        <taxon>Sar</taxon>
        <taxon>Stramenopiles</taxon>
        <taxon>Oomycota</taxon>
        <taxon>Peronosporomycetes</taxon>
        <taxon>Albuginales</taxon>
        <taxon>Albuginaceae</taxon>
        <taxon>Albugo</taxon>
    </lineage>
</organism>
<dbReference type="STRING" id="65357.A0A024G8Z1"/>
<dbReference type="InterPro" id="IPR001611">
    <property type="entry name" value="Leu-rich_rpt"/>
</dbReference>
<dbReference type="Pfam" id="PF13516">
    <property type="entry name" value="LRR_6"/>
    <property type="match status" value="4"/>
</dbReference>
<comment type="caution">
    <text evidence="1">The sequence shown here is derived from an EMBL/GenBank/DDBJ whole genome shotgun (WGS) entry which is preliminary data.</text>
</comment>
<dbReference type="Proteomes" id="UP000053237">
    <property type="component" value="Unassembled WGS sequence"/>
</dbReference>
<dbReference type="SUPFAM" id="SSF52047">
    <property type="entry name" value="RNI-like"/>
    <property type="match status" value="1"/>
</dbReference>
<dbReference type="PANTHER" id="PTHR24114:SF2">
    <property type="entry name" value="F-BOX DOMAIN-CONTAINING PROTEIN-RELATED"/>
    <property type="match status" value="1"/>
</dbReference>
<dbReference type="InterPro" id="IPR052394">
    <property type="entry name" value="LRR-containing"/>
</dbReference>
<dbReference type="EMBL" id="CAIX01000042">
    <property type="protein sequence ID" value="CCI43000.1"/>
    <property type="molecule type" value="Genomic_DNA"/>
</dbReference>
<dbReference type="InParanoid" id="A0A024G8Z1"/>
<keyword evidence="2" id="KW-1185">Reference proteome</keyword>
<reference evidence="1 2" key="1">
    <citation type="submission" date="2012-05" db="EMBL/GenBank/DDBJ databases">
        <title>Recombination and specialization in a pathogen metapopulation.</title>
        <authorList>
            <person name="Gardiner A."/>
            <person name="Kemen E."/>
            <person name="Schultz-Larsen T."/>
            <person name="MacLean D."/>
            <person name="Van Oosterhout C."/>
            <person name="Jones J.D.G."/>
        </authorList>
    </citation>
    <scope>NUCLEOTIDE SEQUENCE [LARGE SCALE GENOMIC DNA]</scope>
    <source>
        <strain evidence="1 2">Ac Nc2</strain>
    </source>
</reference>
<dbReference type="PANTHER" id="PTHR24114">
    <property type="entry name" value="LEUCINE RICH REPEAT FAMILY PROTEIN"/>
    <property type="match status" value="1"/>
</dbReference>
<sequence length="437" mass="48889">MIKATSIGAATSRCALSDQIQSYRTRNFTPIEESKTNSLRGLLNKQLPTLVSLCIGTLSANFESLSQTHGLGRQFMPQLLERLPLDLDIRIATKYVADQRYWKRRCMSQKVWSENTSIVHHGQSWKQLHLEKYLQHTLQNFDAQVSDFKSLLSTTESVRNYIFSLEIEQLLSHLDLNEVCGRLCNLTRLCVTFGAKKVGMKYDRMLFGMKSSDARTLSHYFKVTDTLTTLCLPNNSIDDELLRMLMAGLMNNKTITMLNLSHNKIGDGGARVLARLLGPDSILTCLDLYDNHISASGGEFLGQGLEQNTSLCELNLRLNRLTDKGGHMLAQSLIGHNSIKILDLSNNQLEKESAESLATVIANPKCTLRSIDLSGNLIKEENVEFLLQALQQNTDLISLDLRQNQISASASCLVQVARILRINEMTSSVHARSRGSV</sequence>
<dbReference type="InterPro" id="IPR032675">
    <property type="entry name" value="LRR_dom_sf"/>
</dbReference>
<evidence type="ECO:0000313" key="1">
    <source>
        <dbReference type="EMBL" id="CCI43000.1"/>
    </source>
</evidence>
<dbReference type="Gene3D" id="3.80.10.10">
    <property type="entry name" value="Ribonuclease Inhibitor"/>
    <property type="match status" value="2"/>
</dbReference>
<gene>
    <name evidence="1" type="ORF">BN9_037840</name>
</gene>
<name>A0A024G8Z1_9STRA</name>
<evidence type="ECO:0000313" key="2">
    <source>
        <dbReference type="Proteomes" id="UP000053237"/>
    </source>
</evidence>
<dbReference type="AlphaFoldDB" id="A0A024G8Z1"/>
<dbReference type="SMART" id="SM00368">
    <property type="entry name" value="LRR_RI"/>
    <property type="match status" value="7"/>
</dbReference>
<accession>A0A024G8Z1</accession>